<comment type="subcellular location">
    <subcellularLocation>
        <location evidence="1">Cell outer membrane</location>
        <topology evidence="1">Multi-pass membrane protein</topology>
    </subcellularLocation>
</comment>
<evidence type="ECO:0000313" key="9">
    <source>
        <dbReference type="EMBL" id="SIT16311.1"/>
    </source>
</evidence>
<feature type="chain" id="PRO_5013269844" evidence="8">
    <location>
        <begin position="21"/>
        <end position="400"/>
    </location>
</feature>
<dbReference type="PANTHER" id="PTHR35093:SF8">
    <property type="entry name" value="OUTER MEMBRANE PROTEIN NMB0088-RELATED"/>
    <property type="match status" value="1"/>
</dbReference>
<evidence type="ECO:0000256" key="1">
    <source>
        <dbReference type="ARBA" id="ARBA00004571"/>
    </source>
</evidence>
<accession>A0A1N7Q0G3</accession>
<keyword evidence="3" id="KW-1134">Transmembrane beta strand</keyword>
<evidence type="ECO:0000256" key="4">
    <source>
        <dbReference type="ARBA" id="ARBA00022692"/>
    </source>
</evidence>
<evidence type="ECO:0000256" key="2">
    <source>
        <dbReference type="ARBA" id="ARBA00008163"/>
    </source>
</evidence>
<gene>
    <name evidence="9" type="ORF">SAMN05421580_11246</name>
</gene>
<dbReference type="EMBL" id="FTOG01000012">
    <property type="protein sequence ID" value="SIT16311.1"/>
    <property type="molecule type" value="Genomic_DNA"/>
</dbReference>
<dbReference type="RefSeq" id="WP_076486071.1">
    <property type="nucleotide sequence ID" value="NZ_FTOG01000012.1"/>
</dbReference>
<dbReference type="GO" id="GO:0009279">
    <property type="term" value="C:cell outer membrane"/>
    <property type="evidence" value="ECO:0007669"/>
    <property type="project" value="UniProtKB-SubCell"/>
</dbReference>
<evidence type="ECO:0000256" key="3">
    <source>
        <dbReference type="ARBA" id="ARBA00022452"/>
    </source>
</evidence>
<comment type="similarity">
    <text evidence="2">Belongs to the OmpP1/FadL family.</text>
</comment>
<keyword evidence="5 8" id="KW-0732">Signal</keyword>
<keyword evidence="10" id="KW-1185">Reference proteome</keyword>
<keyword evidence="7" id="KW-0998">Cell outer membrane</keyword>
<evidence type="ECO:0000256" key="5">
    <source>
        <dbReference type="ARBA" id="ARBA00022729"/>
    </source>
</evidence>
<feature type="signal peptide" evidence="8">
    <location>
        <begin position="1"/>
        <end position="20"/>
    </location>
</feature>
<dbReference type="InterPro" id="IPR005017">
    <property type="entry name" value="OMPP1/FadL/TodX"/>
</dbReference>
<dbReference type="Pfam" id="PF03349">
    <property type="entry name" value="Toluene_X"/>
    <property type="match status" value="1"/>
</dbReference>
<dbReference type="OrthoDB" id="6679728at2"/>
<dbReference type="SUPFAM" id="SSF56935">
    <property type="entry name" value="Porins"/>
    <property type="match status" value="1"/>
</dbReference>
<evidence type="ECO:0000256" key="6">
    <source>
        <dbReference type="ARBA" id="ARBA00023136"/>
    </source>
</evidence>
<proteinExistence type="inferred from homology"/>
<evidence type="ECO:0000256" key="7">
    <source>
        <dbReference type="ARBA" id="ARBA00023237"/>
    </source>
</evidence>
<keyword evidence="4" id="KW-0812">Transmembrane</keyword>
<dbReference type="Proteomes" id="UP000186221">
    <property type="component" value="Unassembled WGS sequence"/>
</dbReference>
<evidence type="ECO:0000313" key="10">
    <source>
        <dbReference type="Proteomes" id="UP000186221"/>
    </source>
</evidence>
<organism evidence="9 10">
    <name type="scientific">Rhodobacter aestuarii</name>
    <dbReference type="NCBI Taxonomy" id="453582"/>
    <lineage>
        <taxon>Bacteria</taxon>
        <taxon>Pseudomonadati</taxon>
        <taxon>Pseudomonadota</taxon>
        <taxon>Alphaproteobacteria</taxon>
        <taxon>Rhodobacterales</taxon>
        <taxon>Rhodobacter group</taxon>
        <taxon>Rhodobacter</taxon>
    </lineage>
</organism>
<evidence type="ECO:0000256" key="8">
    <source>
        <dbReference type="SAM" id="SignalP"/>
    </source>
</evidence>
<sequence>MKNILMTASALALCATAATAGGIERSSQSVGILFEEGNYIEFNAGRAKPNVSGVQEVNAGIMSLAGSNSGDMAENYNTYSLSAKFRINDKLDFALVLDEPVGADVYYPMGSSLAGFNYLYGGSTADINSLATTAMLRYKLPNNFSVIGGIRQISTSGTVALFNGYRMSTDTQTDYGYLIGVAWEKPEIAARVALTYNSAVTHRFNANEVFLATPALNATTVFETEIPQSVNLEGQTGIAANTLLFGSIRWVDWSAFEIAPQQYMAAQGLVPGTNPATHSGLVSYDDDSFTYTLGIGRKFNETWSGAVFVSHETSKGGYAGNLGPTDGQTALGVAATYTRDNLKVTAGVRYVKIGGASTETPEQVVIGGGGSCSAGGDCGTFASFEDNHAVAFGLRVGYRF</sequence>
<dbReference type="PANTHER" id="PTHR35093">
    <property type="entry name" value="OUTER MEMBRANE PROTEIN NMB0088-RELATED"/>
    <property type="match status" value="1"/>
</dbReference>
<dbReference type="STRING" id="453582.SAMN05421580_11246"/>
<dbReference type="Gene3D" id="2.40.160.60">
    <property type="entry name" value="Outer membrane protein transport protein (OMPP1/FadL/TodX)"/>
    <property type="match status" value="1"/>
</dbReference>
<protein>
    <submittedName>
        <fullName evidence="9">Long-chain fatty acid transport protein</fullName>
    </submittedName>
</protein>
<name>A0A1N7Q0G3_9RHOB</name>
<dbReference type="AlphaFoldDB" id="A0A1N7Q0G3"/>
<dbReference type="GO" id="GO:0015483">
    <property type="term" value="F:long-chain fatty acid transporting porin activity"/>
    <property type="evidence" value="ECO:0007669"/>
    <property type="project" value="TreeGrafter"/>
</dbReference>
<reference evidence="10" key="1">
    <citation type="submission" date="2017-01" db="EMBL/GenBank/DDBJ databases">
        <authorList>
            <person name="Varghese N."/>
            <person name="Submissions S."/>
        </authorList>
    </citation>
    <scope>NUCLEOTIDE SEQUENCE [LARGE SCALE GENOMIC DNA]</scope>
    <source>
        <strain evidence="10">DSM 19945</strain>
    </source>
</reference>
<keyword evidence="6" id="KW-0472">Membrane</keyword>